<gene>
    <name evidence="2" type="ORF">WJX74_002601</name>
</gene>
<evidence type="ECO:0000256" key="1">
    <source>
        <dbReference type="SAM" id="MobiDB-lite"/>
    </source>
</evidence>
<comment type="caution">
    <text evidence="2">The sequence shown here is derived from an EMBL/GenBank/DDBJ whole genome shotgun (WGS) entry which is preliminary data.</text>
</comment>
<organism evidence="2 3">
    <name type="scientific">Apatococcus lobatus</name>
    <dbReference type="NCBI Taxonomy" id="904363"/>
    <lineage>
        <taxon>Eukaryota</taxon>
        <taxon>Viridiplantae</taxon>
        <taxon>Chlorophyta</taxon>
        <taxon>core chlorophytes</taxon>
        <taxon>Trebouxiophyceae</taxon>
        <taxon>Chlorellales</taxon>
        <taxon>Chlorellaceae</taxon>
        <taxon>Apatococcus</taxon>
    </lineage>
</organism>
<feature type="region of interest" description="Disordered" evidence="1">
    <location>
        <begin position="66"/>
        <end position="105"/>
    </location>
</feature>
<sequence length="380" mass="41952">MFSKGNARKNPSQVQPGYDRSHRSQEVGHAPKNYPSSPYEADPDYQMPLINWFAWAVWSGTRGSARVDLNRPRFPGRQPGEPLLRSRRGGPPHMGAPQGDTGRGGFMTADHPRGIRAYRDEDPAFDTPAFGQRADPGILGFSSNTGARLKVMRHVDFSWPRARQELGLPKRTKPFQPPQGSTFQKPLSERYGQQAEKEASGLGGSVARDTEVKEKKPLLKWPGGGMRSRDGPQGPAPFFDLGAGLNFEMDTAELAPVVRLKIGGLVSIKALPQPMIRISKRWQVPRSALAVRLLYDVPLGEIDHFWEPPARLLLRLDNCVGTGVHVTPSGIEFDEQVVSLGPNVSLRGAAGIQFPRQLPVEEGRNPLNLNVSRLGLKSRW</sequence>
<reference evidence="2 3" key="1">
    <citation type="journal article" date="2024" name="Nat. Commun.">
        <title>Phylogenomics reveals the evolutionary origins of lichenization in chlorophyte algae.</title>
        <authorList>
            <person name="Puginier C."/>
            <person name="Libourel C."/>
            <person name="Otte J."/>
            <person name="Skaloud P."/>
            <person name="Haon M."/>
            <person name="Grisel S."/>
            <person name="Petersen M."/>
            <person name="Berrin J.G."/>
            <person name="Delaux P.M."/>
            <person name="Dal Grande F."/>
            <person name="Keller J."/>
        </authorList>
    </citation>
    <scope>NUCLEOTIDE SEQUENCE [LARGE SCALE GENOMIC DNA]</scope>
    <source>
        <strain evidence="2 3">SAG 2145</strain>
    </source>
</reference>
<proteinExistence type="predicted"/>
<feature type="region of interest" description="Disordered" evidence="1">
    <location>
        <begin position="1"/>
        <end position="39"/>
    </location>
</feature>
<dbReference type="Proteomes" id="UP001438707">
    <property type="component" value="Unassembled WGS sequence"/>
</dbReference>
<evidence type="ECO:0000313" key="3">
    <source>
        <dbReference type="Proteomes" id="UP001438707"/>
    </source>
</evidence>
<feature type="region of interest" description="Disordered" evidence="1">
    <location>
        <begin position="163"/>
        <end position="206"/>
    </location>
</feature>
<name>A0AAW1RY85_9CHLO</name>
<protein>
    <submittedName>
        <fullName evidence="2">Uncharacterized protein</fullName>
    </submittedName>
</protein>
<dbReference type="AlphaFoldDB" id="A0AAW1RY85"/>
<keyword evidence="3" id="KW-1185">Reference proteome</keyword>
<evidence type="ECO:0000313" key="2">
    <source>
        <dbReference type="EMBL" id="KAK9838749.1"/>
    </source>
</evidence>
<accession>A0AAW1RY85</accession>
<dbReference type="EMBL" id="JALJOS010000005">
    <property type="protein sequence ID" value="KAK9838749.1"/>
    <property type="molecule type" value="Genomic_DNA"/>
</dbReference>